<dbReference type="OrthoDB" id="3643156at2759"/>
<proteinExistence type="predicted"/>
<evidence type="ECO:0000256" key="1">
    <source>
        <dbReference type="SAM" id="SignalP"/>
    </source>
</evidence>
<name>A0A420YNR6_9PEZI</name>
<organism evidence="2 3">
    <name type="scientific">Coniochaeta pulveracea</name>
    <dbReference type="NCBI Taxonomy" id="177199"/>
    <lineage>
        <taxon>Eukaryota</taxon>
        <taxon>Fungi</taxon>
        <taxon>Dikarya</taxon>
        <taxon>Ascomycota</taxon>
        <taxon>Pezizomycotina</taxon>
        <taxon>Sordariomycetes</taxon>
        <taxon>Sordariomycetidae</taxon>
        <taxon>Coniochaetales</taxon>
        <taxon>Coniochaetaceae</taxon>
        <taxon>Coniochaeta</taxon>
    </lineage>
</organism>
<feature type="signal peptide" evidence="1">
    <location>
        <begin position="1"/>
        <end position="18"/>
    </location>
</feature>
<gene>
    <name evidence="2" type="ORF">DL546_009237</name>
</gene>
<evidence type="ECO:0000313" key="3">
    <source>
        <dbReference type="Proteomes" id="UP000275385"/>
    </source>
</evidence>
<feature type="chain" id="PRO_5019514604" evidence="1">
    <location>
        <begin position="19"/>
        <end position="322"/>
    </location>
</feature>
<keyword evidence="3" id="KW-1185">Reference proteome</keyword>
<protein>
    <submittedName>
        <fullName evidence="2">Uncharacterized protein</fullName>
    </submittedName>
</protein>
<sequence length="322" mass="35124">MLSLFCFLSCLVVPSCSARPGIDFVVPAVAFSLTADYGIAALHLTNHSSVTLAKIDGGVGYKAFMRREDALPPDPWLCFLWRSCTRKPDTDAAETMINVLKASAMQYFGTSFCFVDIAMPDATQGNYQREIFEAAVRTAGLRQPNPSQNAGLVAVLANDPTDVELPDGQIVLAIDYSRSSLNLDLVCDDAGVLDRRRHEYIPNIGADSPDPTHLDAVDVAIRRILLQPFPDCPSWERTGHKKINHIVLYGDAIDNEAFIQAIKNVLGTGLVARARVREPVFGVALSLAEASYRGQNSIDFKGEAAFGCRWRSGLYAQNAGEL</sequence>
<reference evidence="2 3" key="1">
    <citation type="submission" date="2018-08" db="EMBL/GenBank/DDBJ databases">
        <title>Draft genome of the lignicolous fungus Coniochaeta pulveracea.</title>
        <authorList>
            <person name="Borstlap C.J."/>
            <person name="De Witt R.N."/>
            <person name="Botha A."/>
            <person name="Volschenk H."/>
        </authorList>
    </citation>
    <scope>NUCLEOTIDE SEQUENCE [LARGE SCALE GENOMIC DNA]</scope>
    <source>
        <strain evidence="2 3">CAB683</strain>
    </source>
</reference>
<dbReference type="EMBL" id="QVQW01000001">
    <property type="protein sequence ID" value="RKU49557.1"/>
    <property type="molecule type" value="Genomic_DNA"/>
</dbReference>
<dbReference type="AlphaFoldDB" id="A0A420YNR6"/>
<comment type="caution">
    <text evidence="2">The sequence shown here is derived from an EMBL/GenBank/DDBJ whole genome shotgun (WGS) entry which is preliminary data.</text>
</comment>
<evidence type="ECO:0000313" key="2">
    <source>
        <dbReference type="EMBL" id="RKU49557.1"/>
    </source>
</evidence>
<keyword evidence="1" id="KW-0732">Signal</keyword>
<dbReference type="Proteomes" id="UP000275385">
    <property type="component" value="Unassembled WGS sequence"/>
</dbReference>
<accession>A0A420YNR6</accession>